<dbReference type="RefSeq" id="WP_255344705.1">
    <property type="nucleotide sequence ID" value="NZ_JAQIBC010000002.1"/>
</dbReference>
<evidence type="ECO:0000313" key="3">
    <source>
        <dbReference type="Proteomes" id="UP001169066"/>
    </source>
</evidence>
<keyword evidence="3" id="KW-1185">Reference proteome</keyword>
<gene>
    <name evidence="2" type="ORF">PF327_03225</name>
</gene>
<organism evidence="2 3">
    <name type="scientific">Sulfurovum xiamenensis</name>
    <dbReference type="NCBI Taxonomy" id="3019066"/>
    <lineage>
        <taxon>Bacteria</taxon>
        <taxon>Pseudomonadati</taxon>
        <taxon>Campylobacterota</taxon>
        <taxon>Epsilonproteobacteria</taxon>
        <taxon>Campylobacterales</taxon>
        <taxon>Sulfurovaceae</taxon>
        <taxon>Sulfurovum</taxon>
    </lineage>
</organism>
<proteinExistence type="predicted"/>
<accession>A0ABT7QQ34</accession>
<protein>
    <submittedName>
        <fullName evidence="2">Uncharacterized protein</fullName>
    </submittedName>
</protein>
<evidence type="ECO:0000313" key="2">
    <source>
        <dbReference type="EMBL" id="MDM5263196.1"/>
    </source>
</evidence>
<comment type="caution">
    <text evidence="2">The sequence shown here is derived from an EMBL/GenBank/DDBJ whole genome shotgun (WGS) entry which is preliminary data.</text>
</comment>
<evidence type="ECO:0000256" key="1">
    <source>
        <dbReference type="SAM" id="SignalP"/>
    </source>
</evidence>
<dbReference type="Proteomes" id="UP001169066">
    <property type="component" value="Unassembled WGS sequence"/>
</dbReference>
<sequence>MKKIMIALLFVAGLASVASAHHMAAYDDAGIYIPETSPHLDMVF</sequence>
<name>A0ABT7QQ34_9BACT</name>
<keyword evidence="1" id="KW-0732">Signal</keyword>
<feature type="chain" id="PRO_5045918810" evidence="1">
    <location>
        <begin position="21"/>
        <end position="44"/>
    </location>
</feature>
<reference evidence="2" key="1">
    <citation type="submission" date="2023-01" db="EMBL/GenBank/DDBJ databases">
        <title>Sulfurovum sp. XTW-4 genome assembly.</title>
        <authorList>
            <person name="Wang J."/>
        </authorList>
    </citation>
    <scope>NUCLEOTIDE SEQUENCE</scope>
    <source>
        <strain evidence="2">XTW-4</strain>
    </source>
</reference>
<dbReference type="EMBL" id="JAQIBC010000002">
    <property type="protein sequence ID" value="MDM5263196.1"/>
    <property type="molecule type" value="Genomic_DNA"/>
</dbReference>
<feature type="signal peptide" evidence="1">
    <location>
        <begin position="1"/>
        <end position="20"/>
    </location>
</feature>